<name>A0A2A5B578_9GAMM</name>
<feature type="signal peptide" evidence="1">
    <location>
        <begin position="1"/>
        <end position="28"/>
    </location>
</feature>
<dbReference type="EMBL" id="NVVJ01000010">
    <property type="protein sequence ID" value="PCJ26625.1"/>
    <property type="molecule type" value="Genomic_DNA"/>
</dbReference>
<accession>A0A2A5B578</accession>
<dbReference type="Proteomes" id="UP000218327">
    <property type="component" value="Unassembled WGS sequence"/>
</dbReference>
<proteinExistence type="predicted"/>
<evidence type="ECO:0008006" key="4">
    <source>
        <dbReference type="Google" id="ProtNLM"/>
    </source>
</evidence>
<sequence>MFSFTHASPAGMIAIILCATMSATTLFAADNQKVTVVREYTEIEQRPHFDSLNAEFGVNKDLPPNFELQALLALSHYPELRDVKIRFIVDDVSIPLSSRPHWSSLLRSAKNRTYLVIIDSSLEGTREALLLKNQPFNAQVGIIGHELSHTVYYLNRSFFGIAADALCQLSDCRIGFERATDSRLIGYGLGWQRFDHASFVRREFSSNTNAVSNLEGGGGAYMSPAELLRIMQSSTLYAD</sequence>
<feature type="chain" id="PRO_5013060051" description="Peptidase MA-like domain-containing protein" evidence="1">
    <location>
        <begin position="29"/>
        <end position="239"/>
    </location>
</feature>
<organism evidence="2 3">
    <name type="scientific">SAR86 cluster bacterium</name>
    <dbReference type="NCBI Taxonomy" id="2030880"/>
    <lineage>
        <taxon>Bacteria</taxon>
        <taxon>Pseudomonadati</taxon>
        <taxon>Pseudomonadota</taxon>
        <taxon>Gammaproteobacteria</taxon>
        <taxon>SAR86 cluster</taxon>
    </lineage>
</organism>
<reference evidence="3" key="1">
    <citation type="submission" date="2017-08" db="EMBL/GenBank/DDBJ databases">
        <title>A dynamic microbial community with high functional redundancy inhabits the cold, oxic subseafloor aquifer.</title>
        <authorList>
            <person name="Tully B.J."/>
            <person name="Wheat C.G."/>
            <person name="Glazer B.T."/>
            <person name="Huber J.A."/>
        </authorList>
    </citation>
    <scope>NUCLEOTIDE SEQUENCE [LARGE SCALE GENOMIC DNA]</scope>
</reference>
<gene>
    <name evidence="2" type="ORF">COA96_04715</name>
</gene>
<evidence type="ECO:0000313" key="3">
    <source>
        <dbReference type="Proteomes" id="UP000218327"/>
    </source>
</evidence>
<evidence type="ECO:0000313" key="2">
    <source>
        <dbReference type="EMBL" id="PCJ26625.1"/>
    </source>
</evidence>
<protein>
    <recommendedName>
        <fullName evidence="4">Peptidase MA-like domain-containing protein</fullName>
    </recommendedName>
</protein>
<dbReference type="AlphaFoldDB" id="A0A2A5B578"/>
<keyword evidence="1" id="KW-0732">Signal</keyword>
<comment type="caution">
    <text evidence="2">The sequence shown here is derived from an EMBL/GenBank/DDBJ whole genome shotgun (WGS) entry which is preliminary data.</text>
</comment>
<evidence type="ECO:0000256" key="1">
    <source>
        <dbReference type="SAM" id="SignalP"/>
    </source>
</evidence>